<protein>
    <recommendedName>
        <fullName evidence="4">HTH gntR-type domain-containing protein</fullName>
    </recommendedName>
</protein>
<dbReference type="InterPro" id="IPR050679">
    <property type="entry name" value="Bact_HTH_transcr_reg"/>
</dbReference>
<dbReference type="SUPFAM" id="SSF64288">
    <property type="entry name" value="Chorismate lyase-like"/>
    <property type="match status" value="1"/>
</dbReference>
<dbReference type="InterPro" id="IPR036388">
    <property type="entry name" value="WH-like_DNA-bd_sf"/>
</dbReference>
<evidence type="ECO:0000256" key="2">
    <source>
        <dbReference type="ARBA" id="ARBA00023125"/>
    </source>
</evidence>
<comment type="caution">
    <text evidence="5">The sequence shown here is derived from an EMBL/GenBank/DDBJ whole genome shotgun (WGS) entry which is preliminary data.</text>
</comment>
<keyword evidence="6" id="KW-1185">Reference proteome</keyword>
<reference evidence="5" key="1">
    <citation type="submission" date="2021-01" db="EMBL/GenBank/DDBJ databases">
        <title>Whole genome shotgun sequence of Rhizocola hellebori NBRC 109834.</title>
        <authorList>
            <person name="Komaki H."/>
            <person name="Tamura T."/>
        </authorList>
    </citation>
    <scope>NUCLEOTIDE SEQUENCE</scope>
    <source>
        <strain evidence="5">NBRC 109834</strain>
    </source>
</reference>
<gene>
    <name evidence="5" type="ORF">Rhe02_55860</name>
</gene>
<name>A0A8J3QCZ7_9ACTN</name>
<evidence type="ECO:0000313" key="6">
    <source>
        <dbReference type="Proteomes" id="UP000612899"/>
    </source>
</evidence>
<dbReference type="InterPro" id="IPR000524">
    <property type="entry name" value="Tscrpt_reg_HTH_GntR"/>
</dbReference>
<dbReference type="GO" id="GO:0003677">
    <property type="term" value="F:DNA binding"/>
    <property type="evidence" value="ECO:0007669"/>
    <property type="project" value="UniProtKB-KW"/>
</dbReference>
<dbReference type="GO" id="GO:0003700">
    <property type="term" value="F:DNA-binding transcription factor activity"/>
    <property type="evidence" value="ECO:0007669"/>
    <property type="project" value="InterPro"/>
</dbReference>
<dbReference type="PANTHER" id="PTHR44846">
    <property type="entry name" value="MANNOSYL-D-GLYCERATE TRANSPORT/METABOLISM SYSTEM REPRESSOR MNGR-RELATED"/>
    <property type="match status" value="1"/>
</dbReference>
<evidence type="ECO:0000313" key="5">
    <source>
        <dbReference type="EMBL" id="GIH07519.1"/>
    </source>
</evidence>
<dbReference type="GO" id="GO:0045892">
    <property type="term" value="P:negative regulation of DNA-templated transcription"/>
    <property type="evidence" value="ECO:0007669"/>
    <property type="project" value="TreeGrafter"/>
</dbReference>
<dbReference type="CDD" id="cd07377">
    <property type="entry name" value="WHTH_GntR"/>
    <property type="match status" value="1"/>
</dbReference>
<dbReference type="EMBL" id="BONY01000037">
    <property type="protein sequence ID" value="GIH07519.1"/>
    <property type="molecule type" value="Genomic_DNA"/>
</dbReference>
<proteinExistence type="predicted"/>
<dbReference type="InterPro" id="IPR028978">
    <property type="entry name" value="Chorismate_lyase_/UTRA_dom_sf"/>
</dbReference>
<evidence type="ECO:0000256" key="3">
    <source>
        <dbReference type="ARBA" id="ARBA00023163"/>
    </source>
</evidence>
<dbReference type="SMART" id="SM00345">
    <property type="entry name" value="HTH_GNTR"/>
    <property type="match status" value="1"/>
</dbReference>
<dbReference type="AlphaFoldDB" id="A0A8J3QCZ7"/>
<dbReference type="Gene3D" id="1.10.10.10">
    <property type="entry name" value="Winged helix-like DNA-binding domain superfamily/Winged helix DNA-binding domain"/>
    <property type="match status" value="1"/>
</dbReference>
<keyword evidence="3" id="KW-0804">Transcription</keyword>
<accession>A0A8J3QCZ7</accession>
<evidence type="ECO:0000256" key="1">
    <source>
        <dbReference type="ARBA" id="ARBA00023015"/>
    </source>
</evidence>
<keyword evidence="1" id="KW-0805">Transcription regulation</keyword>
<organism evidence="5 6">
    <name type="scientific">Rhizocola hellebori</name>
    <dbReference type="NCBI Taxonomy" id="1392758"/>
    <lineage>
        <taxon>Bacteria</taxon>
        <taxon>Bacillati</taxon>
        <taxon>Actinomycetota</taxon>
        <taxon>Actinomycetes</taxon>
        <taxon>Micromonosporales</taxon>
        <taxon>Micromonosporaceae</taxon>
        <taxon>Rhizocola</taxon>
    </lineage>
</organism>
<feature type="domain" description="HTH gntR-type" evidence="4">
    <location>
        <begin position="1"/>
        <end position="65"/>
    </location>
</feature>
<dbReference type="PRINTS" id="PR00035">
    <property type="entry name" value="HTHGNTR"/>
</dbReference>
<dbReference type="Pfam" id="PF07702">
    <property type="entry name" value="UTRA"/>
    <property type="match status" value="1"/>
</dbReference>
<sequence length="243" mass="26995">MYEGLASELLEHVQSLSPGDRLASEPALMQEFDAKRGTLREALKMLERQGFLRSVQGKGWYVTERNPVTWYASWPERGGETDLTPSDAWARGVREQGRTPTEDPIEVAVLIAEPRIATRLNLESGAYVVARRRLRYVDGVINNSNDTYYPKTLVEGTPISLPGDIVPGVYAVLEELGRGWVSARDQKVARAATSAEAVRFGITPGDPMMETLRTRYDAERQPVAVTVVVAPGDRTIDEYEVES</sequence>
<dbReference type="SMART" id="SM00866">
    <property type="entry name" value="UTRA"/>
    <property type="match status" value="1"/>
</dbReference>
<evidence type="ECO:0000259" key="4">
    <source>
        <dbReference type="PROSITE" id="PS50949"/>
    </source>
</evidence>
<dbReference type="InterPro" id="IPR011663">
    <property type="entry name" value="UTRA"/>
</dbReference>
<dbReference type="PANTHER" id="PTHR44846:SF17">
    <property type="entry name" value="GNTR-FAMILY TRANSCRIPTIONAL REGULATOR"/>
    <property type="match status" value="1"/>
</dbReference>
<keyword evidence="2" id="KW-0238">DNA-binding</keyword>
<dbReference type="Gene3D" id="3.40.1410.10">
    <property type="entry name" value="Chorismate lyase-like"/>
    <property type="match status" value="1"/>
</dbReference>
<dbReference type="InterPro" id="IPR036390">
    <property type="entry name" value="WH_DNA-bd_sf"/>
</dbReference>
<dbReference type="RefSeq" id="WP_203911307.1">
    <property type="nucleotide sequence ID" value="NZ_BONY01000037.1"/>
</dbReference>
<dbReference type="SUPFAM" id="SSF46785">
    <property type="entry name" value="Winged helix' DNA-binding domain"/>
    <property type="match status" value="1"/>
</dbReference>
<dbReference type="Pfam" id="PF00392">
    <property type="entry name" value="GntR"/>
    <property type="match status" value="1"/>
</dbReference>
<dbReference type="Proteomes" id="UP000612899">
    <property type="component" value="Unassembled WGS sequence"/>
</dbReference>
<dbReference type="PROSITE" id="PS50949">
    <property type="entry name" value="HTH_GNTR"/>
    <property type="match status" value="1"/>
</dbReference>